<evidence type="ECO:0000256" key="1">
    <source>
        <dbReference type="ARBA" id="ARBA00001966"/>
    </source>
</evidence>
<dbReference type="Pfam" id="PF04104">
    <property type="entry name" value="DNA_primase_lrg"/>
    <property type="match status" value="1"/>
</dbReference>
<dbReference type="RefSeq" id="XP_022235516.1">
    <property type="nucleotide sequence ID" value="XM_022379808.1"/>
</dbReference>
<evidence type="ECO:0000256" key="3">
    <source>
        <dbReference type="ARBA" id="ARBA00022515"/>
    </source>
</evidence>
<keyword evidence="3" id="KW-0639">Primosome</keyword>
<sequence length="107" mass="12163">MDFVNNGHYQLACTRYFELTHKGSTVDQAINHPNQYFEESQKVKSNLSTKTEDKSIVSSSKLTTVKSVMYPGVIKREMEEVDKMELTQDDMDALMKAAQETSGNCFL</sequence>
<gene>
    <name evidence="10" type="primary">LOC111083337</name>
</gene>
<evidence type="ECO:0000256" key="5">
    <source>
        <dbReference type="ARBA" id="ARBA00022723"/>
    </source>
</evidence>
<keyword evidence="5" id="KW-0479">Metal-binding</keyword>
<name>A0ABM1RVW1_LIMPO</name>
<evidence type="ECO:0000256" key="7">
    <source>
        <dbReference type="ARBA" id="ARBA00023014"/>
    </source>
</evidence>
<keyword evidence="9" id="KW-1185">Reference proteome</keyword>
<dbReference type="InterPro" id="IPR007238">
    <property type="entry name" value="DNA_primase_lsu_euk/arc"/>
</dbReference>
<accession>A0ABM1RVW1</accession>
<reference evidence="10" key="1">
    <citation type="submission" date="2025-08" db="UniProtKB">
        <authorList>
            <consortium name="RefSeq"/>
        </authorList>
    </citation>
    <scope>IDENTIFICATION</scope>
    <source>
        <tissue evidence="10">Muscle</tissue>
    </source>
</reference>
<proteinExistence type="predicted"/>
<evidence type="ECO:0000256" key="4">
    <source>
        <dbReference type="ARBA" id="ARBA00022705"/>
    </source>
</evidence>
<dbReference type="Proteomes" id="UP000694941">
    <property type="component" value="Unplaced"/>
</dbReference>
<keyword evidence="2" id="KW-0004">4Fe-4S</keyword>
<organism evidence="9 10">
    <name type="scientific">Limulus polyphemus</name>
    <name type="common">Atlantic horseshoe crab</name>
    <dbReference type="NCBI Taxonomy" id="6850"/>
    <lineage>
        <taxon>Eukaryota</taxon>
        <taxon>Metazoa</taxon>
        <taxon>Ecdysozoa</taxon>
        <taxon>Arthropoda</taxon>
        <taxon>Chelicerata</taxon>
        <taxon>Merostomata</taxon>
        <taxon>Xiphosura</taxon>
        <taxon>Limulidae</taxon>
        <taxon>Limulus</taxon>
    </lineage>
</organism>
<dbReference type="GeneID" id="111083337"/>
<dbReference type="InterPro" id="IPR058560">
    <property type="entry name" value="DNA_primase_C"/>
</dbReference>
<evidence type="ECO:0000256" key="2">
    <source>
        <dbReference type="ARBA" id="ARBA00022485"/>
    </source>
</evidence>
<feature type="domain" description="DNA primase large subunit C-terminal" evidence="8">
    <location>
        <begin position="1"/>
        <end position="37"/>
    </location>
</feature>
<evidence type="ECO:0000256" key="6">
    <source>
        <dbReference type="ARBA" id="ARBA00023004"/>
    </source>
</evidence>
<dbReference type="PANTHER" id="PTHR10537">
    <property type="entry name" value="DNA PRIMASE LARGE SUBUNIT"/>
    <property type="match status" value="1"/>
</dbReference>
<keyword evidence="7" id="KW-0411">Iron-sulfur</keyword>
<keyword evidence="4" id="KW-0235">DNA replication</keyword>
<keyword evidence="6" id="KW-0408">Iron</keyword>
<protein>
    <submittedName>
        <fullName evidence="10">Uncharacterized protein LOC111083337</fullName>
    </submittedName>
</protein>
<evidence type="ECO:0000259" key="8">
    <source>
        <dbReference type="Pfam" id="PF04104"/>
    </source>
</evidence>
<evidence type="ECO:0000313" key="10">
    <source>
        <dbReference type="RefSeq" id="XP_022235516.1"/>
    </source>
</evidence>
<evidence type="ECO:0000313" key="9">
    <source>
        <dbReference type="Proteomes" id="UP000694941"/>
    </source>
</evidence>
<dbReference type="PANTHER" id="PTHR10537:SF3">
    <property type="entry name" value="DNA PRIMASE LARGE SUBUNIT"/>
    <property type="match status" value="1"/>
</dbReference>
<comment type="cofactor">
    <cofactor evidence="1">
        <name>[4Fe-4S] cluster</name>
        <dbReference type="ChEBI" id="CHEBI:49883"/>
    </cofactor>
</comment>